<dbReference type="Proteomes" id="UP000829542">
    <property type="component" value="Chromosome"/>
</dbReference>
<keyword evidence="1" id="KW-0812">Transmembrane</keyword>
<protein>
    <submittedName>
        <fullName evidence="2">Uncharacterized protein</fullName>
    </submittedName>
</protein>
<organism evidence="2 3">
    <name type="scientific">Ignatzschineria rhizosphaerae</name>
    <dbReference type="NCBI Taxonomy" id="2923279"/>
    <lineage>
        <taxon>Bacteria</taxon>
        <taxon>Pseudomonadati</taxon>
        <taxon>Pseudomonadota</taxon>
        <taxon>Gammaproteobacteria</taxon>
        <taxon>Cardiobacteriales</taxon>
        <taxon>Ignatzschineriaceae</taxon>
        <taxon>Ignatzschineria</taxon>
    </lineage>
</organism>
<sequence length="57" mass="6740">MGKDDRFGWPNNFNQEDEPIILDWKYFKELLLGMLAIFGFCSGIILLFVLFHLIRGF</sequence>
<keyword evidence="1" id="KW-0472">Membrane</keyword>
<evidence type="ECO:0000313" key="2">
    <source>
        <dbReference type="EMBL" id="UNM95538.1"/>
    </source>
</evidence>
<dbReference type="RefSeq" id="WP_242147881.1">
    <property type="nucleotide sequence ID" value="NZ_CP093379.1"/>
</dbReference>
<reference evidence="2 3" key="1">
    <citation type="submission" date="2022-03" db="EMBL/GenBank/DDBJ databases">
        <title>Ignatzschineria rhizosphaerae HR5S32.</title>
        <authorList>
            <person name="Sun J.Q."/>
            <person name="Feng J.Y."/>
        </authorList>
    </citation>
    <scope>NUCLEOTIDE SEQUENCE [LARGE SCALE GENOMIC DNA]</scope>
    <source>
        <strain evidence="2 3">HR5S32</strain>
    </source>
</reference>
<evidence type="ECO:0000313" key="3">
    <source>
        <dbReference type="Proteomes" id="UP000829542"/>
    </source>
</evidence>
<accession>A0ABY3X6B2</accession>
<keyword evidence="3" id="KW-1185">Reference proteome</keyword>
<evidence type="ECO:0000256" key="1">
    <source>
        <dbReference type="SAM" id="Phobius"/>
    </source>
</evidence>
<feature type="transmembrane region" description="Helical" evidence="1">
    <location>
        <begin position="30"/>
        <end position="54"/>
    </location>
</feature>
<name>A0ABY3X6B2_9GAMM</name>
<proteinExistence type="predicted"/>
<dbReference type="EMBL" id="CP093379">
    <property type="protein sequence ID" value="UNM95538.1"/>
    <property type="molecule type" value="Genomic_DNA"/>
</dbReference>
<gene>
    <name evidence="2" type="ORF">MMG00_09925</name>
</gene>
<keyword evidence="1" id="KW-1133">Transmembrane helix</keyword>